<keyword evidence="6" id="KW-0285">Flavoprotein</keyword>
<feature type="region of interest" description="Disordered" evidence="12">
    <location>
        <begin position="138"/>
        <end position="204"/>
    </location>
</feature>
<protein>
    <recommendedName>
        <fullName evidence="11">Cyanocobalamin reductase (cyanide-eliminating)</fullName>
    </recommendedName>
</protein>
<keyword evidence="9" id="KW-0521">NADP</keyword>
<evidence type="ECO:0000256" key="9">
    <source>
        <dbReference type="ARBA" id="ARBA00022857"/>
    </source>
</evidence>
<evidence type="ECO:0000256" key="6">
    <source>
        <dbReference type="ARBA" id="ARBA00022630"/>
    </source>
</evidence>
<evidence type="ECO:0000313" key="13">
    <source>
        <dbReference type="EMBL" id="SZX71687.1"/>
    </source>
</evidence>
<comment type="similarity">
    <text evidence="4">Belongs to the MMACHC family.</text>
</comment>
<evidence type="ECO:0000256" key="2">
    <source>
        <dbReference type="ARBA" id="ARBA00001974"/>
    </source>
</evidence>
<sequence length="374" mass="42083">MHSQQQQEEQQQQLRPCKQWQQITATLEHLLQPFGFDVVHAFPVQLFNSQSPADHQLPTFNQPHSTLAVIIGNSNALWLPFLQQLANRPQLQDLQDPLDAYVEQHVSAAVQQCCCCCSSQAGSSAAAVLEEHATAAASAEANQPYHRSSSQQPQQQLDQQQHLQPIQQPCQQQALQLPQPQQQPQQQQQQQQPQQQQQKQQAALRHELRFSHHTGPKFINMLRAAQLSGLAYYSPTTHLAMHTRYGPWFALRAVAVFNCEGPDPADSAFDQITCPYPELEQQAGEAMQRLEGLGGLANWQAHWREWAALRGIGGKHTDSRYCYCADQLEYHYTKAKAVLARAVNALHLEQQQQQQQDQQKDNHAAPGGLSLQTG</sequence>
<feature type="region of interest" description="Disordered" evidence="12">
    <location>
        <begin position="350"/>
        <end position="374"/>
    </location>
</feature>
<reference evidence="13 14" key="1">
    <citation type="submission" date="2016-10" db="EMBL/GenBank/DDBJ databases">
        <authorList>
            <person name="Cai Z."/>
        </authorList>
    </citation>
    <scope>NUCLEOTIDE SEQUENCE [LARGE SCALE GENOMIC DNA]</scope>
</reference>
<dbReference type="PANTHER" id="PTHR31457">
    <property type="entry name" value="METHYLMALONIC ACIDURIA AND HOMOCYSTINURIA TYPE C PROTEIN"/>
    <property type="match status" value="1"/>
</dbReference>
<keyword evidence="7" id="KW-0288">FMN</keyword>
<feature type="compositionally biased region" description="Low complexity" evidence="12">
    <location>
        <begin position="151"/>
        <end position="201"/>
    </location>
</feature>
<evidence type="ECO:0000256" key="1">
    <source>
        <dbReference type="ARBA" id="ARBA00001917"/>
    </source>
</evidence>
<dbReference type="AlphaFoldDB" id="A0A383W213"/>
<evidence type="ECO:0000256" key="4">
    <source>
        <dbReference type="ARBA" id="ARBA00007762"/>
    </source>
</evidence>
<keyword evidence="14" id="KW-1185">Reference proteome</keyword>
<evidence type="ECO:0000256" key="11">
    <source>
        <dbReference type="ARBA" id="ARBA00031313"/>
    </source>
</evidence>
<dbReference type="GO" id="GO:0005737">
    <property type="term" value="C:cytoplasm"/>
    <property type="evidence" value="ECO:0007669"/>
    <property type="project" value="UniProtKB-SubCell"/>
</dbReference>
<evidence type="ECO:0000256" key="10">
    <source>
        <dbReference type="ARBA" id="ARBA00023002"/>
    </source>
</evidence>
<name>A0A383W213_TETOB</name>
<keyword evidence="8" id="KW-0274">FAD</keyword>
<dbReference type="PANTHER" id="PTHR31457:SF2">
    <property type="entry name" value="CYANOCOBALAMIN REDUCTASE _ ALKYLCOBALAMIN DEALKYLASE"/>
    <property type="match status" value="1"/>
</dbReference>
<proteinExistence type="inferred from homology"/>
<keyword evidence="5" id="KW-0963">Cytoplasm</keyword>
<evidence type="ECO:0000256" key="3">
    <source>
        <dbReference type="ARBA" id="ARBA00004496"/>
    </source>
</evidence>
<gene>
    <name evidence="13" type="ORF">BQ4739_LOCUS11815</name>
</gene>
<dbReference type="GO" id="GO:0033787">
    <property type="term" value="F:cyanocobalamin reductase (cyanide-eliminating) (NADP+) activity"/>
    <property type="evidence" value="ECO:0007669"/>
    <property type="project" value="TreeGrafter"/>
</dbReference>
<keyword evidence="10" id="KW-0560">Oxidoreductase</keyword>
<evidence type="ECO:0000256" key="5">
    <source>
        <dbReference type="ARBA" id="ARBA00022490"/>
    </source>
</evidence>
<comment type="cofactor">
    <cofactor evidence="1">
        <name>FMN</name>
        <dbReference type="ChEBI" id="CHEBI:58210"/>
    </cofactor>
</comment>
<evidence type="ECO:0000256" key="12">
    <source>
        <dbReference type="SAM" id="MobiDB-lite"/>
    </source>
</evidence>
<evidence type="ECO:0000256" key="7">
    <source>
        <dbReference type="ARBA" id="ARBA00022643"/>
    </source>
</evidence>
<organism evidence="13 14">
    <name type="scientific">Tetradesmus obliquus</name>
    <name type="common">Green alga</name>
    <name type="synonym">Acutodesmus obliquus</name>
    <dbReference type="NCBI Taxonomy" id="3088"/>
    <lineage>
        <taxon>Eukaryota</taxon>
        <taxon>Viridiplantae</taxon>
        <taxon>Chlorophyta</taxon>
        <taxon>core chlorophytes</taxon>
        <taxon>Chlorophyceae</taxon>
        <taxon>CS clade</taxon>
        <taxon>Sphaeropleales</taxon>
        <taxon>Scenedesmaceae</taxon>
        <taxon>Tetradesmus</taxon>
    </lineage>
</organism>
<accession>A0A383W213</accession>
<dbReference type="GO" id="GO:0032451">
    <property type="term" value="F:demethylase activity"/>
    <property type="evidence" value="ECO:0007669"/>
    <property type="project" value="TreeGrafter"/>
</dbReference>
<dbReference type="GO" id="GO:0009235">
    <property type="term" value="P:cobalamin metabolic process"/>
    <property type="evidence" value="ECO:0007669"/>
    <property type="project" value="TreeGrafter"/>
</dbReference>
<dbReference type="Proteomes" id="UP000256970">
    <property type="component" value="Unassembled WGS sequence"/>
</dbReference>
<evidence type="ECO:0000313" key="14">
    <source>
        <dbReference type="Proteomes" id="UP000256970"/>
    </source>
</evidence>
<comment type="subcellular location">
    <subcellularLocation>
        <location evidence="3">Cytoplasm</location>
    </subcellularLocation>
</comment>
<dbReference type="GO" id="GO:0071949">
    <property type="term" value="F:FAD binding"/>
    <property type="evidence" value="ECO:0007669"/>
    <property type="project" value="TreeGrafter"/>
</dbReference>
<dbReference type="EMBL" id="FNXT01001066">
    <property type="protein sequence ID" value="SZX71687.1"/>
    <property type="molecule type" value="Genomic_DNA"/>
</dbReference>
<evidence type="ECO:0000256" key="8">
    <source>
        <dbReference type="ARBA" id="ARBA00022827"/>
    </source>
</evidence>
<dbReference type="InterPro" id="IPR032037">
    <property type="entry name" value="MMACHC"/>
</dbReference>
<comment type="cofactor">
    <cofactor evidence="2">
        <name>FAD</name>
        <dbReference type="ChEBI" id="CHEBI:57692"/>
    </cofactor>
</comment>